<organism evidence="1 2">
    <name type="scientific">Dreissena polymorpha</name>
    <name type="common">Zebra mussel</name>
    <name type="synonym">Mytilus polymorpha</name>
    <dbReference type="NCBI Taxonomy" id="45954"/>
    <lineage>
        <taxon>Eukaryota</taxon>
        <taxon>Metazoa</taxon>
        <taxon>Spiralia</taxon>
        <taxon>Lophotrochozoa</taxon>
        <taxon>Mollusca</taxon>
        <taxon>Bivalvia</taxon>
        <taxon>Autobranchia</taxon>
        <taxon>Heteroconchia</taxon>
        <taxon>Euheterodonta</taxon>
        <taxon>Imparidentia</taxon>
        <taxon>Neoheterodontei</taxon>
        <taxon>Myida</taxon>
        <taxon>Dreissenoidea</taxon>
        <taxon>Dreissenidae</taxon>
        <taxon>Dreissena</taxon>
    </lineage>
</organism>
<dbReference type="AlphaFoldDB" id="A0A9D4FMS5"/>
<sequence length="63" mass="7318">MWRWSVELAQYSPRNAFETNADLECRAGVLSWLRICLNASETNAELECRAGVLSWLSIRRNIF</sequence>
<keyword evidence="2" id="KW-1185">Reference proteome</keyword>
<accession>A0A9D4FMS5</accession>
<reference evidence="1" key="1">
    <citation type="journal article" date="2019" name="bioRxiv">
        <title>The Genome of the Zebra Mussel, Dreissena polymorpha: A Resource for Invasive Species Research.</title>
        <authorList>
            <person name="McCartney M.A."/>
            <person name="Auch B."/>
            <person name="Kono T."/>
            <person name="Mallez S."/>
            <person name="Zhang Y."/>
            <person name="Obille A."/>
            <person name="Becker A."/>
            <person name="Abrahante J.E."/>
            <person name="Garbe J."/>
            <person name="Badalamenti J.P."/>
            <person name="Herman A."/>
            <person name="Mangelson H."/>
            <person name="Liachko I."/>
            <person name="Sullivan S."/>
            <person name="Sone E.D."/>
            <person name="Koren S."/>
            <person name="Silverstein K.A.T."/>
            <person name="Beckman K.B."/>
            <person name="Gohl D.M."/>
        </authorList>
    </citation>
    <scope>NUCLEOTIDE SEQUENCE</scope>
    <source>
        <strain evidence="1">Duluth1</strain>
        <tissue evidence="1">Whole animal</tissue>
    </source>
</reference>
<proteinExistence type="predicted"/>
<evidence type="ECO:0000313" key="1">
    <source>
        <dbReference type="EMBL" id="KAH3801670.1"/>
    </source>
</evidence>
<evidence type="ECO:0000313" key="2">
    <source>
        <dbReference type="Proteomes" id="UP000828390"/>
    </source>
</evidence>
<protein>
    <submittedName>
        <fullName evidence="1">Uncharacterized protein</fullName>
    </submittedName>
</protein>
<dbReference type="Proteomes" id="UP000828390">
    <property type="component" value="Unassembled WGS sequence"/>
</dbReference>
<gene>
    <name evidence="1" type="ORF">DPMN_155328</name>
</gene>
<name>A0A9D4FMS5_DREPO</name>
<comment type="caution">
    <text evidence="1">The sequence shown here is derived from an EMBL/GenBank/DDBJ whole genome shotgun (WGS) entry which is preliminary data.</text>
</comment>
<reference evidence="1" key="2">
    <citation type="submission" date="2020-11" db="EMBL/GenBank/DDBJ databases">
        <authorList>
            <person name="McCartney M.A."/>
            <person name="Auch B."/>
            <person name="Kono T."/>
            <person name="Mallez S."/>
            <person name="Becker A."/>
            <person name="Gohl D.M."/>
            <person name="Silverstein K.A.T."/>
            <person name="Koren S."/>
            <person name="Bechman K.B."/>
            <person name="Herman A."/>
            <person name="Abrahante J.E."/>
            <person name="Garbe J."/>
        </authorList>
    </citation>
    <scope>NUCLEOTIDE SEQUENCE</scope>
    <source>
        <strain evidence="1">Duluth1</strain>
        <tissue evidence="1">Whole animal</tissue>
    </source>
</reference>
<dbReference type="EMBL" id="JAIWYP010000007">
    <property type="protein sequence ID" value="KAH3801670.1"/>
    <property type="molecule type" value="Genomic_DNA"/>
</dbReference>